<dbReference type="PANTHER" id="PTHR30250:SF26">
    <property type="entry name" value="PSMA PROTEIN"/>
    <property type="match status" value="1"/>
</dbReference>
<organism evidence="7 8">
    <name type="scientific">Flavobacterium cheniae</name>
    <dbReference type="NCBI Taxonomy" id="295428"/>
    <lineage>
        <taxon>Bacteria</taxon>
        <taxon>Pseudomonadati</taxon>
        <taxon>Bacteroidota</taxon>
        <taxon>Flavobacteriia</taxon>
        <taxon>Flavobacteriales</taxon>
        <taxon>Flavobacteriaceae</taxon>
        <taxon>Flavobacterium</taxon>
    </lineage>
</organism>
<dbReference type="GO" id="GO:0042910">
    <property type="term" value="F:xenobiotic transmembrane transporter activity"/>
    <property type="evidence" value="ECO:0007669"/>
    <property type="project" value="InterPro"/>
</dbReference>
<feature type="transmembrane region" description="Helical" evidence="6">
    <location>
        <begin position="301"/>
        <end position="324"/>
    </location>
</feature>
<feature type="transmembrane region" description="Helical" evidence="6">
    <location>
        <begin position="400"/>
        <end position="421"/>
    </location>
</feature>
<dbReference type="EMBL" id="VLKM01000002">
    <property type="protein sequence ID" value="TWH97212.1"/>
    <property type="molecule type" value="Genomic_DNA"/>
</dbReference>
<evidence type="ECO:0000313" key="7">
    <source>
        <dbReference type="EMBL" id="TWH97212.1"/>
    </source>
</evidence>
<reference evidence="7 8" key="1">
    <citation type="journal article" date="2015" name="Stand. Genomic Sci.">
        <title>Genomic Encyclopedia of Bacterial and Archaeal Type Strains, Phase III: the genomes of soil and plant-associated and newly described type strains.</title>
        <authorList>
            <person name="Whitman W.B."/>
            <person name="Woyke T."/>
            <person name="Klenk H.P."/>
            <person name="Zhou Y."/>
            <person name="Lilburn T.G."/>
            <person name="Beck B.J."/>
            <person name="De Vos P."/>
            <person name="Vandamme P."/>
            <person name="Eisen J.A."/>
            <person name="Garrity G."/>
            <person name="Hugenholtz P."/>
            <person name="Kyrpides N.C."/>
        </authorList>
    </citation>
    <scope>NUCLEOTIDE SEQUENCE [LARGE SCALE GENOMIC DNA]</scope>
    <source>
        <strain evidence="7 8">CGMCC 1.6844</strain>
    </source>
</reference>
<comment type="caution">
    <text evidence="7">The sequence shown here is derived from an EMBL/GenBank/DDBJ whole genome shotgun (WGS) entry which is preliminary data.</text>
</comment>
<keyword evidence="3 6" id="KW-0812">Transmembrane</keyword>
<dbReference type="OrthoDB" id="5365632at2"/>
<feature type="transmembrane region" description="Helical" evidence="6">
    <location>
        <begin position="227"/>
        <end position="243"/>
    </location>
</feature>
<dbReference type="GO" id="GO:0005886">
    <property type="term" value="C:plasma membrane"/>
    <property type="evidence" value="ECO:0007669"/>
    <property type="project" value="UniProtKB-SubCell"/>
</dbReference>
<feature type="transmembrane region" description="Helical" evidence="6">
    <location>
        <begin position="433"/>
        <end position="454"/>
    </location>
</feature>
<dbReference type="InterPro" id="IPR050833">
    <property type="entry name" value="Poly_Biosynth_Transport"/>
</dbReference>
<keyword evidence="5 6" id="KW-0472">Membrane</keyword>
<dbReference type="AlphaFoldDB" id="A0A562KPB4"/>
<dbReference type="GO" id="GO:0015297">
    <property type="term" value="F:antiporter activity"/>
    <property type="evidence" value="ECO:0007669"/>
    <property type="project" value="InterPro"/>
</dbReference>
<evidence type="ECO:0000313" key="8">
    <source>
        <dbReference type="Proteomes" id="UP000315312"/>
    </source>
</evidence>
<dbReference type="PANTHER" id="PTHR30250">
    <property type="entry name" value="PST FAMILY PREDICTED COLANIC ACID TRANSPORTER"/>
    <property type="match status" value="1"/>
</dbReference>
<evidence type="ECO:0000256" key="5">
    <source>
        <dbReference type="ARBA" id="ARBA00023136"/>
    </source>
</evidence>
<comment type="subcellular location">
    <subcellularLocation>
        <location evidence="1">Cell membrane</location>
        <topology evidence="1">Multi-pass membrane protein</topology>
    </subcellularLocation>
</comment>
<feature type="transmembrane region" description="Helical" evidence="6">
    <location>
        <begin position="344"/>
        <end position="362"/>
    </location>
</feature>
<accession>A0A562KPB4</accession>
<dbReference type="Pfam" id="PF01554">
    <property type="entry name" value="MatE"/>
    <property type="match status" value="1"/>
</dbReference>
<evidence type="ECO:0000256" key="1">
    <source>
        <dbReference type="ARBA" id="ARBA00004651"/>
    </source>
</evidence>
<sequence>MSDHKKIAKNALFLYFRMFLTMVVGLYTSRLVLEALGIIDYGIYGLVGGIVTLFSFLNAAMASSTQRYLSFDLGKGDEEQLKKTFNATLNIHFFVAFLVFVLAETIGLWFVNYKLNIPLERINAANWVYQFSIFTLVISIIQVPYNALLSAREYFDVFAIVSVLQTILKLVSVWLLFYFISDSLVTYAVLTFLVSLIVHFFYYIYCKKHFPETIYQFYFNKTYYKELVSYTGWNMFGNLGYLSQQQLSNVLLNIFFGPVVNAAYGLSSMIQGLILSFVSNFQMALNPQIVKNYAKEDYKSYLNLIYVGSKFSFFGLLIILVPIYFNLEFLLRLWLNDLPEYTLVFTKLSFLYILIESISNMLDYGVQATSKIKFFKIILGVVLFLSVPIIWYLFKEYKNPSLVYVAFISVAFVTYFIRILFLEQIVNFKILDFFKKVLVRQLLVSLIIFIYFYYLPPKNIVTFYELVKTSFYYSSIVFIIIFFFGLSKNERSLMLSYVKNKMK</sequence>
<name>A0A562KPB4_9FLAO</name>
<feature type="transmembrane region" description="Helical" evidence="6">
    <location>
        <begin position="127"/>
        <end position="145"/>
    </location>
</feature>
<feature type="transmembrane region" description="Helical" evidence="6">
    <location>
        <begin position="12"/>
        <end position="29"/>
    </location>
</feature>
<feature type="transmembrane region" description="Helical" evidence="6">
    <location>
        <begin position="466"/>
        <end position="486"/>
    </location>
</feature>
<proteinExistence type="predicted"/>
<keyword evidence="4 6" id="KW-1133">Transmembrane helix</keyword>
<feature type="transmembrane region" description="Helical" evidence="6">
    <location>
        <begin position="263"/>
        <end position="281"/>
    </location>
</feature>
<dbReference type="Proteomes" id="UP000315312">
    <property type="component" value="Unassembled WGS sequence"/>
</dbReference>
<feature type="transmembrane region" description="Helical" evidence="6">
    <location>
        <begin position="186"/>
        <end position="206"/>
    </location>
</feature>
<feature type="transmembrane region" description="Helical" evidence="6">
    <location>
        <begin position="157"/>
        <end position="180"/>
    </location>
</feature>
<keyword evidence="2" id="KW-1003">Cell membrane</keyword>
<evidence type="ECO:0000256" key="2">
    <source>
        <dbReference type="ARBA" id="ARBA00022475"/>
    </source>
</evidence>
<evidence type="ECO:0000256" key="6">
    <source>
        <dbReference type="SAM" id="Phobius"/>
    </source>
</evidence>
<feature type="transmembrane region" description="Helical" evidence="6">
    <location>
        <begin position="374"/>
        <end position="394"/>
    </location>
</feature>
<feature type="transmembrane region" description="Helical" evidence="6">
    <location>
        <begin position="91"/>
        <end position="111"/>
    </location>
</feature>
<keyword evidence="8" id="KW-1185">Reference proteome</keyword>
<evidence type="ECO:0000256" key="4">
    <source>
        <dbReference type="ARBA" id="ARBA00022989"/>
    </source>
</evidence>
<feature type="transmembrane region" description="Helical" evidence="6">
    <location>
        <begin position="41"/>
        <end position="61"/>
    </location>
</feature>
<evidence type="ECO:0000256" key="3">
    <source>
        <dbReference type="ARBA" id="ARBA00022692"/>
    </source>
</evidence>
<dbReference type="InterPro" id="IPR002528">
    <property type="entry name" value="MATE_fam"/>
</dbReference>
<gene>
    <name evidence="7" type="ORF">IP97_00639</name>
</gene>
<protein>
    <submittedName>
        <fullName evidence="7">Na+-driven multidrug efflux pump</fullName>
    </submittedName>
</protein>